<evidence type="ECO:0000313" key="2">
    <source>
        <dbReference type="Proteomes" id="UP000027192"/>
    </source>
</evidence>
<comment type="caution">
    <text evidence="1">The sequence shown here is derived from an EMBL/GenBank/DDBJ whole genome shotgun (WGS) entry which is preliminary data.</text>
</comment>
<dbReference type="Proteomes" id="UP000027192">
    <property type="component" value="Unassembled WGS sequence"/>
</dbReference>
<keyword evidence="2" id="KW-1185">Reference proteome</keyword>
<gene>
    <name evidence="1" type="ORF">EA58_14375</name>
</gene>
<dbReference type="OrthoDB" id="10021153at2"/>
<reference evidence="1 2" key="1">
    <citation type="submission" date="2014-04" db="EMBL/GenBank/DDBJ databases">
        <title>Draft genome sequence of Photobacterium halotolerans S2753: a solonamide, ngercheumicin and holomycin producer.</title>
        <authorList>
            <person name="Machado H.R."/>
            <person name="Gram L."/>
        </authorList>
    </citation>
    <scope>NUCLEOTIDE SEQUENCE [LARGE SCALE GENOMIC DNA]</scope>
    <source>
        <strain evidence="1 2">S2753</strain>
    </source>
</reference>
<name>A0A066RU71_9GAMM</name>
<evidence type="ECO:0000313" key="1">
    <source>
        <dbReference type="EMBL" id="KDM90938.1"/>
    </source>
</evidence>
<organism evidence="1 2">
    <name type="scientific">Photobacterium galatheae</name>
    <dbReference type="NCBI Taxonomy" id="1654360"/>
    <lineage>
        <taxon>Bacteria</taxon>
        <taxon>Pseudomonadati</taxon>
        <taxon>Pseudomonadota</taxon>
        <taxon>Gammaproteobacteria</taxon>
        <taxon>Vibrionales</taxon>
        <taxon>Vibrionaceae</taxon>
        <taxon>Photobacterium</taxon>
    </lineage>
</organism>
<accession>A0A066RU71</accession>
<sequence>MANWKLTPEKLGEHLIGFTPKWTSGSGSYRVKRFSHQFPFFAHGHDEVITSAIQLLRWSSKLDPKKDLTVFMNLDGKLIHLFNAQPFVVEYFRRLWLRSSVSETLLFVESEQVDRYAFSTSASTNEQQAIESAFSNAALQLSHRVKSTNYVSAINIFEMCKIGRKDPEVNLETMIDAPSLIALTMSELAAFRKPDEYAHQVIRIHRATHGGSDLYKKSGKSRLNSVRLIKSLNSERSKVQFSDEDMIWLEDTKKRAKEEKEIVFQAGTRVYQTTDAETVYEVNDFGAYYLLEVSSAGNDFTSRFPMKSIFAAKRLIKIIKNPASPLDKRLCFKVTTGVGESGCATIGFGNDAVLDFFADHWTGTPVSYCSFVSMMPLHDENDPVDLIQRVCRTAHNSEIRTYSSG</sequence>
<dbReference type="EMBL" id="JMIB01000027">
    <property type="protein sequence ID" value="KDM90938.1"/>
    <property type="molecule type" value="Genomic_DNA"/>
</dbReference>
<protein>
    <submittedName>
        <fullName evidence="1">Uncharacterized protein</fullName>
    </submittedName>
</protein>
<proteinExistence type="predicted"/>
<dbReference type="STRING" id="1654360.EA58_14375"/>
<dbReference type="AlphaFoldDB" id="A0A066RU71"/>
<dbReference type="RefSeq" id="WP_036753878.1">
    <property type="nucleotide sequence ID" value="NZ_JAGSGC010000004.1"/>
</dbReference>